<feature type="compositionally biased region" description="Low complexity" evidence="1">
    <location>
        <begin position="17"/>
        <end position="34"/>
    </location>
</feature>
<feature type="compositionally biased region" description="Gly residues" evidence="1">
    <location>
        <begin position="77"/>
        <end position="86"/>
    </location>
</feature>
<reference evidence="2 3" key="1">
    <citation type="submission" date="2018-10" db="EMBL/GenBank/DDBJ databases">
        <authorList>
            <person name="Ekblom R."/>
            <person name="Jareborg N."/>
        </authorList>
    </citation>
    <scope>NUCLEOTIDE SEQUENCE [LARGE SCALE GENOMIC DNA]</scope>
    <source>
        <tissue evidence="2">Muscle</tissue>
    </source>
</reference>
<accession>A0A9X9MBP7</accession>
<evidence type="ECO:0000313" key="2">
    <source>
        <dbReference type="EMBL" id="VCX41430.1"/>
    </source>
</evidence>
<comment type="caution">
    <text evidence="2">The sequence shown here is derived from an EMBL/GenBank/DDBJ whole genome shotgun (WGS) entry which is preliminary data.</text>
</comment>
<keyword evidence="3" id="KW-1185">Reference proteome</keyword>
<feature type="region of interest" description="Disordered" evidence="1">
    <location>
        <begin position="1"/>
        <end position="140"/>
    </location>
</feature>
<dbReference type="EMBL" id="CYRY02045899">
    <property type="protein sequence ID" value="VCX41430.1"/>
    <property type="molecule type" value="Genomic_DNA"/>
</dbReference>
<feature type="non-terminal residue" evidence="2">
    <location>
        <position position="1"/>
    </location>
</feature>
<protein>
    <submittedName>
        <fullName evidence="2">Uncharacterized protein</fullName>
    </submittedName>
</protein>
<sequence length="140" mass="13344">TRTAAGPGDPGSPRGVSGFVSAASGFPGAGAAFVLPQAPAVPSGDGSFGAAGPGRASFLPPIPAEALSLRAGPQGAPDGGSAGGGGRRNHGRGRPDPEGVYSPELSPGPPFAGTEDPSRPQHAWPEVNRGAGGRGCGTGG</sequence>
<gene>
    <name evidence="2" type="ORF">BN2614_LOCUS2</name>
</gene>
<proteinExistence type="predicted"/>
<dbReference type="Proteomes" id="UP000269945">
    <property type="component" value="Unassembled WGS sequence"/>
</dbReference>
<dbReference type="AlphaFoldDB" id="A0A9X9MBP7"/>
<feature type="compositionally biased region" description="Gly residues" evidence="1">
    <location>
        <begin position="130"/>
        <end position="140"/>
    </location>
</feature>
<name>A0A9X9MBP7_GULGU</name>
<evidence type="ECO:0000256" key="1">
    <source>
        <dbReference type="SAM" id="MobiDB-lite"/>
    </source>
</evidence>
<evidence type="ECO:0000313" key="3">
    <source>
        <dbReference type="Proteomes" id="UP000269945"/>
    </source>
</evidence>
<organism evidence="2 3">
    <name type="scientific">Gulo gulo</name>
    <name type="common">Wolverine</name>
    <name type="synonym">Gluton</name>
    <dbReference type="NCBI Taxonomy" id="48420"/>
    <lineage>
        <taxon>Eukaryota</taxon>
        <taxon>Metazoa</taxon>
        <taxon>Chordata</taxon>
        <taxon>Craniata</taxon>
        <taxon>Vertebrata</taxon>
        <taxon>Euteleostomi</taxon>
        <taxon>Mammalia</taxon>
        <taxon>Eutheria</taxon>
        <taxon>Laurasiatheria</taxon>
        <taxon>Carnivora</taxon>
        <taxon>Caniformia</taxon>
        <taxon>Musteloidea</taxon>
        <taxon>Mustelidae</taxon>
        <taxon>Guloninae</taxon>
        <taxon>Gulo</taxon>
    </lineage>
</organism>